<feature type="region of interest" description="Disordered" evidence="2">
    <location>
        <begin position="279"/>
        <end position="299"/>
    </location>
</feature>
<dbReference type="Gene3D" id="3.80.10.10">
    <property type="entry name" value="Ribonuclease Inhibitor"/>
    <property type="match status" value="3"/>
</dbReference>
<dbReference type="Proteomes" id="UP000440367">
    <property type="component" value="Unassembled WGS sequence"/>
</dbReference>
<dbReference type="EMBL" id="QXGF01000122">
    <property type="protein sequence ID" value="KAE8946344.1"/>
    <property type="molecule type" value="Genomic_DNA"/>
</dbReference>
<evidence type="ECO:0000313" key="19">
    <source>
        <dbReference type="Proteomes" id="UP000476176"/>
    </source>
</evidence>
<dbReference type="EMBL" id="QXGB01000118">
    <property type="protein sequence ID" value="KAE9229509.1"/>
    <property type="molecule type" value="Genomic_DNA"/>
</dbReference>
<dbReference type="EMBL" id="QXGD01000487">
    <property type="protein sequence ID" value="KAE9237579.1"/>
    <property type="molecule type" value="Genomic_DNA"/>
</dbReference>
<dbReference type="EMBL" id="QXFX01000151">
    <property type="protein sequence ID" value="KAE9128802.1"/>
    <property type="molecule type" value="Genomic_DNA"/>
</dbReference>
<dbReference type="InterPro" id="IPR052201">
    <property type="entry name" value="LRR-containing_regulator"/>
</dbReference>
<dbReference type="AlphaFoldDB" id="A0A6A3Z4R1"/>
<keyword evidence="13" id="KW-1185">Reference proteome</keyword>
<evidence type="ECO:0000313" key="11">
    <source>
        <dbReference type="EMBL" id="KAE9324311.1"/>
    </source>
</evidence>
<organism evidence="9 13">
    <name type="scientific">Phytophthora fragariae</name>
    <dbReference type="NCBI Taxonomy" id="53985"/>
    <lineage>
        <taxon>Eukaryota</taxon>
        <taxon>Sar</taxon>
        <taxon>Stramenopiles</taxon>
        <taxon>Oomycota</taxon>
        <taxon>Peronosporomycetes</taxon>
        <taxon>Peronosporales</taxon>
        <taxon>Peronosporaceae</taxon>
        <taxon>Phytophthora</taxon>
    </lineage>
</organism>
<dbReference type="Proteomes" id="UP000476176">
    <property type="component" value="Unassembled WGS sequence"/>
</dbReference>
<dbReference type="EMBL" id="QXFZ01000119">
    <property type="protein sequence ID" value="KAE9132066.1"/>
    <property type="molecule type" value="Genomic_DNA"/>
</dbReference>
<evidence type="ECO:0000313" key="6">
    <source>
        <dbReference type="EMBL" id="KAE9132066.1"/>
    </source>
</evidence>
<evidence type="ECO:0000313" key="15">
    <source>
        <dbReference type="Proteomes" id="UP000440367"/>
    </source>
</evidence>
<dbReference type="PANTHER" id="PTHR24111:SF0">
    <property type="entry name" value="LEUCINE-RICH REPEAT-CONTAINING PROTEIN"/>
    <property type="match status" value="1"/>
</dbReference>
<dbReference type="EMBL" id="QXGC01001766">
    <property type="protein sequence ID" value="KAE9196471.1"/>
    <property type="molecule type" value="Genomic_DNA"/>
</dbReference>
<dbReference type="PANTHER" id="PTHR24111">
    <property type="entry name" value="LEUCINE-RICH REPEAT-CONTAINING PROTEIN 34"/>
    <property type="match status" value="1"/>
</dbReference>
<dbReference type="SMART" id="SM00368">
    <property type="entry name" value="LRR_RI"/>
    <property type="match status" value="11"/>
</dbReference>
<evidence type="ECO:0000313" key="16">
    <source>
        <dbReference type="Proteomes" id="UP000440732"/>
    </source>
</evidence>
<dbReference type="Proteomes" id="UP000429523">
    <property type="component" value="Unassembled WGS sequence"/>
</dbReference>
<dbReference type="Proteomes" id="UP000440732">
    <property type="component" value="Unassembled WGS sequence"/>
</dbReference>
<evidence type="ECO:0000313" key="7">
    <source>
        <dbReference type="EMBL" id="KAE9148379.1"/>
    </source>
</evidence>
<keyword evidence="1" id="KW-0677">Repeat</keyword>
<reference evidence="12 13" key="1">
    <citation type="submission" date="2018-08" db="EMBL/GenBank/DDBJ databases">
        <title>Genomic investigation of the strawberry pathogen Phytophthora fragariae indicates pathogenicity is determined by transcriptional variation in three key races.</title>
        <authorList>
            <person name="Adams T.M."/>
            <person name="Armitage A.D."/>
            <person name="Sobczyk M.K."/>
            <person name="Bates H.J."/>
            <person name="Dunwell J.M."/>
            <person name="Nellist C.F."/>
            <person name="Harrison R.J."/>
        </authorList>
    </citation>
    <scope>NUCLEOTIDE SEQUENCE [LARGE SCALE GENOMIC DNA]</scope>
    <source>
        <strain evidence="11 14">A4</strain>
        <strain evidence="10 15">BC-1</strain>
        <strain evidence="8 19">BC-23</strain>
        <strain evidence="9 13">NOV-27</strain>
        <strain evidence="7 16">NOV-5</strain>
        <strain evidence="6 17">NOV-71</strain>
        <strain evidence="3 12">NOV-9</strain>
        <strain evidence="5 20">ONT-3</strain>
        <strain evidence="4 18">SCRP245</strain>
    </source>
</reference>
<dbReference type="EMBL" id="QXGA01000294">
    <property type="protein sequence ID" value="KAE9148379.1"/>
    <property type="molecule type" value="Genomic_DNA"/>
</dbReference>
<dbReference type="InterPro" id="IPR032675">
    <property type="entry name" value="LRR_dom_sf"/>
</dbReference>
<name>A0A6A3Z4R1_9STRA</name>
<protein>
    <submittedName>
        <fullName evidence="9">Uncharacterized protein</fullName>
    </submittedName>
</protein>
<evidence type="ECO:0000313" key="9">
    <source>
        <dbReference type="EMBL" id="KAE9229509.1"/>
    </source>
</evidence>
<dbReference type="Proteomes" id="UP000433483">
    <property type="component" value="Unassembled WGS sequence"/>
</dbReference>
<evidence type="ECO:0000256" key="1">
    <source>
        <dbReference type="ARBA" id="ARBA00022737"/>
    </source>
</evidence>
<evidence type="ECO:0000313" key="3">
    <source>
        <dbReference type="EMBL" id="KAE8946344.1"/>
    </source>
</evidence>
<dbReference type="Proteomes" id="UP000488956">
    <property type="component" value="Unassembled WGS sequence"/>
</dbReference>
<dbReference type="Pfam" id="PF13516">
    <property type="entry name" value="LRR_6"/>
    <property type="match status" value="8"/>
</dbReference>
<comment type="caution">
    <text evidence="9">The sequence shown here is derived from an EMBL/GenBank/DDBJ whole genome shotgun (WGS) entry which is preliminary data.</text>
</comment>
<evidence type="ECO:0000313" key="13">
    <source>
        <dbReference type="Proteomes" id="UP000433483"/>
    </source>
</evidence>
<dbReference type="Proteomes" id="UP000441208">
    <property type="component" value="Unassembled WGS sequence"/>
</dbReference>
<accession>A0A6A3Z4R1</accession>
<evidence type="ECO:0000313" key="10">
    <source>
        <dbReference type="EMBL" id="KAE9237579.1"/>
    </source>
</evidence>
<evidence type="ECO:0000313" key="5">
    <source>
        <dbReference type="EMBL" id="KAE9128802.1"/>
    </source>
</evidence>
<dbReference type="OrthoDB" id="333024at2759"/>
<evidence type="ECO:0000313" key="4">
    <source>
        <dbReference type="EMBL" id="KAE9030291.1"/>
    </source>
</evidence>
<proteinExistence type="predicted"/>
<evidence type="ECO:0000313" key="17">
    <source>
        <dbReference type="Proteomes" id="UP000441208"/>
    </source>
</evidence>
<evidence type="ECO:0000313" key="12">
    <source>
        <dbReference type="Proteomes" id="UP000429523"/>
    </source>
</evidence>
<gene>
    <name evidence="11" type="ORF">PF001_g3498</name>
    <name evidence="10" type="ORF">PF002_g10910</name>
    <name evidence="8" type="ORF">PF004_g20127</name>
    <name evidence="9" type="ORF">PF005_g3847</name>
    <name evidence="7" type="ORF">PF006_g7030</name>
    <name evidence="6" type="ORF">PF007_g3866</name>
    <name evidence="3" type="ORF">PF009_g4033</name>
    <name evidence="5" type="ORF">PF010_g4367</name>
    <name evidence="4" type="ORF">PF011_g690</name>
</gene>
<evidence type="ECO:0000256" key="2">
    <source>
        <dbReference type="SAM" id="MobiDB-lite"/>
    </source>
</evidence>
<evidence type="ECO:0000313" key="18">
    <source>
        <dbReference type="Proteomes" id="UP000460718"/>
    </source>
</evidence>
<dbReference type="Proteomes" id="UP000460718">
    <property type="component" value="Unassembled WGS sequence"/>
</dbReference>
<evidence type="ECO:0000313" key="20">
    <source>
        <dbReference type="Proteomes" id="UP000488956"/>
    </source>
</evidence>
<evidence type="ECO:0000313" key="14">
    <source>
        <dbReference type="Proteomes" id="UP000437068"/>
    </source>
</evidence>
<evidence type="ECO:0000313" key="8">
    <source>
        <dbReference type="EMBL" id="KAE9196471.1"/>
    </source>
</evidence>
<dbReference type="EMBL" id="QXFW01000016">
    <property type="protein sequence ID" value="KAE9030291.1"/>
    <property type="molecule type" value="Genomic_DNA"/>
</dbReference>
<dbReference type="InterPro" id="IPR001611">
    <property type="entry name" value="Leu-rich_rpt"/>
</dbReference>
<dbReference type="EMBL" id="QXGE01000111">
    <property type="protein sequence ID" value="KAE9324311.1"/>
    <property type="molecule type" value="Genomic_DNA"/>
</dbReference>
<dbReference type="SUPFAM" id="SSF52047">
    <property type="entry name" value="RNI-like"/>
    <property type="match status" value="2"/>
</dbReference>
<dbReference type="Proteomes" id="UP000437068">
    <property type="component" value="Unassembled WGS sequence"/>
</dbReference>
<sequence>MTGREGAHDEGVCSDVEEAIYLLTKRDPVVYDRAALTWRCSIPAKSSIETRFGKVLCLVVRNHDGSLVCSHPCGTAYLSGCNVIETREGIFMDAGMLPSDIVEEDFVGGRISGPTATSGRGVSTKVRELDLRGCHIGLDSVTQLSRGLTSNRFVTTLSLSGNHLQDGDMVLLASGLVHNTCLLELTLSYNVIGEVGSISLAKALAVNSHLRLLDLMHNRIGKDGIIPWLGDTLRVNYALRELKLSHNTIGDKKTVDLLQSLSPKQVTEEERLKARIASRRRHTTMADGSEPHDDSEPFNSTLRTLLLSNTGISDEASTHLAHMLTYTRSMTHLDISCNDFTSEGNIAIARGLQHNSSLRCLNYRENKLDEPAALALLRALKMHSFVETALFQDCFGSESTVGSALCQFVKTTRSLATLDLSHCPLEPPGVVEFYYALAENTSLHSIDLTCSGLKSDSAAGILAKSLQQNSTLTFVNLSYNEITLRGCKLLRDGVAARSETAARLVMSLEGNSGEKCPTGTVITGGMRPVRPPLIH</sequence>